<evidence type="ECO:0000313" key="3">
    <source>
        <dbReference type="EMBL" id="SKA03586.1"/>
    </source>
</evidence>
<dbReference type="Gene3D" id="2.130.10.10">
    <property type="entry name" value="YVTN repeat-like/Quinoprotein amine dehydrogenase"/>
    <property type="match status" value="2"/>
</dbReference>
<dbReference type="InterPro" id="IPR015943">
    <property type="entry name" value="WD40/YVTN_repeat-like_dom_sf"/>
</dbReference>
<sequence>MRRSALAAPLVLPLVMLASACGTEESEGNNGPDPSPSPAAGWEAREASHGAALPRLVVSAADSGAVHVIDVASGETAGSVEATGPALLSAASPSGGQVFLVQTGDDTVQLLDAGIRYTAHGDHADPDHVEPALVEGAIEVPEPSHALVHGDHAAVFADGDGSVSLVNVGDEAPDELAAEATTPSGTAHQGVAIPLGHDIVASRADSSGEVTGVQVLTEDGDVEAEFDDCPDLRGAFAPDSETALFGCSDGVLKVHSHDGTWEATKIDAPEGGGEDARVTMLAGAPGAEQVLGSYSDGQVAVIDTAAEEISPLDLPADFVTLAWDPFWEQGLVLTSDGSLHAVDPANGEITHSTRATGEVGDATEDGGRAAVVAGENYAYVVNPTTRELAEVSVGGDGLALERAMTLDFTPRDLAIVGLAELGGHEEHEHTHEEGHDHSADSGEGHDHAHDEEHDHAH</sequence>
<evidence type="ECO:0000256" key="1">
    <source>
        <dbReference type="SAM" id="MobiDB-lite"/>
    </source>
</evidence>
<organism evidence="3 4">
    <name type="scientific">Marinactinospora thermotolerans DSM 45154</name>
    <dbReference type="NCBI Taxonomy" id="1122192"/>
    <lineage>
        <taxon>Bacteria</taxon>
        <taxon>Bacillati</taxon>
        <taxon>Actinomycetota</taxon>
        <taxon>Actinomycetes</taxon>
        <taxon>Streptosporangiales</taxon>
        <taxon>Nocardiopsidaceae</taxon>
        <taxon>Marinactinospora</taxon>
    </lineage>
</organism>
<dbReference type="EMBL" id="FUWS01000005">
    <property type="protein sequence ID" value="SKA03586.1"/>
    <property type="molecule type" value="Genomic_DNA"/>
</dbReference>
<keyword evidence="4" id="KW-1185">Reference proteome</keyword>
<feature type="signal peptide" evidence="2">
    <location>
        <begin position="1"/>
        <end position="20"/>
    </location>
</feature>
<protein>
    <recommendedName>
        <fullName evidence="5">40-residue YVTN family beta-propeller repeat-containing protein</fullName>
    </recommendedName>
</protein>
<dbReference type="SUPFAM" id="SSF50998">
    <property type="entry name" value="Quinoprotein alcohol dehydrogenase-like"/>
    <property type="match status" value="1"/>
</dbReference>
<feature type="chain" id="PRO_5012639907" description="40-residue YVTN family beta-propeller repeat-containing protein" evidence="2">
    <location>
        <begin position="21"/>
        <end position="457"/>
    </location>
</feature>
<gene>
    <name evidence="3" type="ORF">SAMN02745673_02256</name>
</gene>
<dbReference type="RefSeq" id="WP_159457254.1">
    <property type="nucleotide sequence ID" value="NZ_FUWS01000005.1"/>
</dbReference>
<proteinExistence type="predicted"/>
<dbReference type="Proteomes" id="UP000190637">
    <property type="component" value="Unassembled WGS sequence"/>
</dbReference>
<dbReference type="PROSITE" id="PS51257">
    <property type="entry name" value="PROKAR_LIPOPROTEIN"/>
    <property type="match status" value="1"/>
</dbReference>
<feature type="region of interest" description="Disordered" evidence="1">
    <location>
        <begin position="426"/>
        <end position="457"/>
    </location>
</feature>
<evidence type="ECO:0000256" key="2">
    <source>
        <dbReference type="SAM" id="SignalP"/>
    </source>
</evidence>
<name>A0A1T4QIV7_9ACTN</name>
<evidence type="ECO:0000313" key="4">
    <source>
        <dbReference type="Proteomes" id="UP000190637"/>
    </source>
</evidence>
<dbReference type="OrthoDB" id="3250815at2"/>
<accession>A0A1T4QIV7</accession>
<dbReference type="STRING" id="1122192.SAMN02745673_02256"/>
<dbReference type="InterPro" id="IPR011047">
    <property type="entry name" value="Quinoprotein_ADH-like_sf"/>
</dbReference>
<feature type="region of interest" description="Disordered" evidence="1">
    <location>
        <begin position="23"/>
        <end position="46"/>
    </location>
</feature>
<evidence type="ECO:0008006" key="5">
    <source>
        <dbReference type="Google" id="ProtNLM"/>
    </source>
</evidence>
<reference evidence="3 4" key="1">
    <citation type="submission" date="2017-02" db="EMBL/GenBank/DDBJ databases">
        <authorList>
            <person name="Peterson S.W."/>
        </authorList>
    </citation>
    <scope>NUCLEOTIDE SEQUENCE [LARGE SCALE GENOMIC DNA]</scope>
    <source>
        <strain evidence="3 4">DSM 45154</strain>
    </source>
</reference>
<keyword evidence="2" id="KW-0732">Signal</keyword>
<dbReference type="AlphaFoldDB" id="A0A1T4QIV7"/>